<proteinExistence type="predicted"/>
<evidence type="ECO:0000313" key="3">
    <source>
        <dbReference type="Proteomes" id="UP001497493"/>
    </source>
</evidence>
<organism evidence="2 3">
    <name type="scientific">Candidatus Methylocalor cossyra</name>
    <dbReference type="NCBI Taxonomy" id="3108543"/>
    <lineage>
        <taxon>Bacteria</taxon>
        <taxon>Pseudomonadati</taxon>
        <taxon>Pseudomonadota</taxon>
        <taxon>Gammaproteobacteria</taxon>
        <taxon>Methylococcales</taxon>
        <taxon>Methylococcaceae</taxon>
        <taxon>Candidatus Methylocalor</taxon>
    </lineage>
</organism>
<dbReference type="CDD" id="cd01288">
    <property type="entry name" value="FabZ"/>
    <property type="match status" value="1"/>
</dbReference>
<dbReference type="InterPro" id="IPR029069">
    <property type="entry name" value="HotDog_dom_sf"/>
</dbReference>
<dbReference type="EMBL" id="OZ026884">
    <property type="protein sequence ID" value="CAL1239325.1"/>
    <property type="molecule type" value="Genomic_DNA"/>
</dbReference>
<accession>A0ABM9NFF7</accession>
<sequence>MEPGKRLLAIKNVSYNEPFFSGHFPGQPIMPGVLIIEALAQATGLLAGTSVPGIMGKGKTYYLVGLDKVRFKRPVVPGDQLRLEAHYLRHKRNIWAFTGRAEVDGELVASAEIMCAAAEQES</sequence>
<reference evidence="2 3" key="1">
    <citation type="submission" date="2024-04" db="EMBL/GenBank/DDBJ databases">
        <authorList>
            <person name="Cremers G."/>
        </authorList>
    </citation>
    <scope>NUCLEOTIDE SEQUENCE [LARGE SCALE GENOMIC DNA]</scope>
    <source>
        <strain evidence="2">MeCH1-AG</strain>
    </source>
</reference>
<dbReference type="GO" id="GO:0019171">
    <property type="term" value="F:(3R)-hydroxyacyl-[acyl-carrier-protein] dehydratase activity"/>
    <property type="evidence" value="ECO:0007669"/>
    <property type="project" value="UniProtKB-EC"/>
</dbReference>
<dbReference type="NCBIfam" id="NF000582">
    <property type="entry name" value="PRK00006.1"/>
    <property type="match status" value="1"/>
</dbReference>
<gene>
    <name evidence="2" type="primary">fabZ</name>
    <name evidence="2" type="ORF">MECH1_V1_0549</name>
</gene>
<evidence type="ECO:0000256" key="1">
    <source>
        <dbReference type="ARBA" id="ARBA00023239"/>
    </source>
</evidence>
<protein>
    <submittedName>
        <fullName evidence="2">3-hydroxyacyl-[acyl-carrier-protein] dehydratase FabZ</fullName>
        <ecNumber evidence="2">4.2.1.59</ecNumber>
    </submittedName>
</protein>
<keyword evidence="1 2" id="KW-0456">Lyase</keyword>
<dbReference type="InterPro" id="IPR013114">
    <property type="entry name" value="FabA_FabZ"/>
</dbReference>
<dbReference type="Gene3D" id="3.10.129.10">
    <property type="entry name" value="Hotdog Thioesterase"/>
    <property type="match status" value="1"/>
</dbReference>
<evidence type="ECO:0000313" key="2">
    <source>
        <dbReference type="EMBL" id="CAL1239325.1"/>
    </source>
</evidence>
<dbReference type="SUPFAM" id="SSF54637">
    <property type="entry name" value="Thioesterase/thiol ester dehydrase-isomerase"/>
    <property type="match status" value="1"/>
</dbReference>
<dbReference type="Proteomes" id="UP001497493">
    <property type="component" value="Chromosome"/>
</dbReference>
<name>A0ABM9NFF7_9GAMM</name>
<dbReference type="Pfam" id="PF07977">
    <property type="entry name" value="FabA"/>
    <property type="match status" value="1"/>
</dbReference>
<keyword evidence="3" id="KW-1185">Reference proteome</keyword>
<dbReference type="PANTHER" id="PTHR30272">
    <property type="entry name" value="3-HYDROXYACYL-[ACYL-CARRIER-PROTEIN] DEHYDRATASE"/>
    <property type="match status" value="1"/>
</dbReference>
<dbReference type="PANTHER" id="PTHR30272:SF1">
    <property type="entry name" value="3-HYDROXYACYL-[ACYL-CARRIER-PROTEIN] DEHYDRATASE"/>
    <property type="match status" value="1"/>
</dbReference>
<dbReference type="EC" id="4.2.1.59" evidence="2"/>